<dbReference type="CDD" id="cd00060">
    <property type="entry name" value="FHA"/>
    <property type="match status" value="1"/>
</dbReference>
<dbReference type="RefSeq" id="WP_105051595.1">
    <property type="nucleotide sequence ID" value="NZ_BMYG01000003.1"/>
</dbReference>
<sequence>MAYIKSFDKGIIHLKQSHLFGRLQNVVDTYLQDSAVSRLHFLLEYTAPNWYLVDYSSNGTWVNGVRITKGVQTLVKQDDVVVIGGKFGTEFQFVDAGEPVDILCRRNSPDSPIIETLQLQSTNHLPNQQHCEVSITRDNDNWVLEHEHQQRSLHDGDWLTIEKQKWQLVLTDAPNSTMKVQDNELQLSEIQLQLHTSLDEETTSAKMVSHMGEVNLQTRSHHYLLLLLARQRIADANNHIDATECGWVYMDHLTEMLGIPETLINIQIYRARKQLETALNGDIDGKELIERRSGKIRIGLTHFAIYKGANLEAQNAEDTSLKSKSLDTEAA</sequence>
<dbReference type="AlphaFoldDB" id="A0A2S7UTQ9"/>
<feature type="domain" description="FHA" evidence="1">
    <location>
        <begin position="18"/>
        <end position="67"/>
    </location>
</feature>
<dbReference type="InterPro" id="IPR050923">
    <property type="entry name" value="Cell_Proc_Reg/RNA_Proc"/>
</dbReference>
<gene>
    <name evidence="2" type="ORF">BTO11_05220</name>
</gene>
<dbReference type="Proteomes" id="UP000239007">
    <property type="component" value="Unassembled WGS sequence"/>
</dbReference>
<dbReference type="InterPro" id="IPR000253">
    <property type="entry name" value="FHA_dom"/>
</dbReference>
<name>A0A2S7UTQ9_9GAMM</name>
<dbReference type="SMART" id="SM00240">
    <property type="entry name" value="FHA"/>
    <property type="match status" value="1"/>
</dbReference>
<evidence type="ECO:0000313" key="3">
    <source>
        <dbReference type="Proteomes" id="UP000239007"/>
    </source>
</evidence>
<dbReference type="PANTHER" id="PTHR23308">
    <property type="entry name" value="NUCLEAR INHIBITOR OF PROTEIN PHOSPHATASE-1"/>
    <property type="match status" value="1"/>
</dbReference>
<dbReference type="EMBL" id="MSCH01000003">
    <property type="protein sequence ID" value="PQJ53119.1"/>
    <property type="molecule type" value="Genomic_DNA"/>
</dbReference>
<comment type="caution">
    <text evidence="2">The sequence shown here is derived from an EMBL/GenBank/DDBJ whole genome shotgun (WGS) entry which is preliminary data.</text>
</comment>
<evidence type="ECO:0000259" key="1">
    <source>
        <dbReference type="PROSITE" id="PS50006"/>
    </source>
</evidence>
<keyword evidence="3" id="KW-1185">Reference proteome</keyword>
<evidence type="ECO:0000313" key="2">
    <source>
        <dbReference type="EMBL" id="PQJ53119.1"/>
    </source>
</evidence>
<reference evidence="2 3" key="1">
    <citation type="submission" date="2016-12" db="EMBL/GenBank/DDBJ databases">
        <title>Diversity of luminous bacteria.</title>
        <authorList>
            <person name="Yoshizawa S."/>
            <person name="Kogure K."/>
        </authorList>
    </citation>
    <scope>NUCLEOTIDE SEQUENCE [LARGE SCALE GENOMIC DNA]</scope>
    <source>
        <strain evidence="2 3">SA4-48</strain>
    </source>
</reference>
<protein>
    <recommendedName>
        <fullName evidence="1">FHA domain-containing protein</fullName>
    </recommendedName>
</protein>
<dbReference type="OrthoDB" id="273564at2"/>
<dbReference type="SUPFAM" id="SSF49879">
    <property type="entry name" value="SMAD/FHA domain"/>
    <property type="match status" value="1"/>
</dbReference>
<dbReference type="Gene3D" id="2.60.200.20">
    <property type="match status" value="1"/>
</dbReference>
<proteinExistence type="predicted"/>
<dbReference type="InterPro" id="IPR008984">
    <property type="entry name" value="SMAD_FHA_dom_sf"/>
</dbReference>
<dbReference type="Pfam" id="PF00498">
    <property type="entry name" value="FHA"/>
    <property type="match status" value="1"/>
</dbReference>
<organism evidence="2 3">
    <name type="scientific">Psychrosphaera saromensis</name>
    <dbReference type="NCBI Taxonomy" id="716813"/>
    <lineage>
        <taxon>Bacteria</taxon>
        <taxon>Pseudomonadati</taxon>
        <taxon>Pseudomonadota</taxon>
        <taxon>Gammaproteobacteria</taxon>
        <taxon>Alteromonadales</taxon>
        <taxon>Pseudoalteromonadaceae</taxon>
        <taxon>Psychrosphaera</taxon>
    </lineage>
</organism>
<accession>A0A2S7UTQ9</accession>
<dbReference type="PROSITE" id="PS50006">
    <property type="entry name" value="FHA_DOMAIN"/>
    <property type="match status" value="1"/>
</dbReference>